<feature type="compositionally biased region" description="Acidic residues" evidence="2">
    <location>
        <begin position="315"/>
        <end position="329"/>
    </location>
</feature>
<feature type="compositionally biased region" description="Low complexity" evidence="2">
    <location>
        <begin position="332"/>
        <end position="345"/>
    </location>
</feature>
<feature type="compositionally biased region" description="Polar residues" evidence="2">
    <location>
        <begin position="1069"/>
        <end position="1085"/>
    </location>
</feature>
<keyword evidence="1" id="KW-0175">Coiled coil</keyword>
<reference evidence="3 4" key="1">
    <citation type="submission" date="2024-10" db="EMBL/GenBank/DDBJ databases">
        <title>Updated reference genomes for cyclostephanoid diatoms.</title>
        <authorList>
            <person name="Roberts W.R."/>
            <person name="Alverson A.J."/>
        </authorList>
    </citation>
    <scope>NUCLEOTIDE SEQUENCE [LARGE SCALE GENOMIC DNA]</scope>
    <source>
        <strain evidence="3 4">AJA276-08</strain>
    </source>
</reference>
<feature type="compositionally biased region" description="Basic residues" evidence="2">
    <location>
        <begin position="753"/>
        <end position="762"/>
    </location>
</feature>
<sequence length="1274" mass="143379">MTRKRAGGHAGADGHVRIRRTVLRRIVSDRLQALLRGDFYVSKHLGPEDYDDLVEEVRAIDVPPPPPPPAPGGKNGNSSAPSSSVAAVVDVGSVGDVVTTTTTTPSSSLTPNLETFVQLIAASIMIDASMRGENSGESDTRTIKKKKKLLASTLRGPRLYDFRREVLRFDRIVKNDRGVAVGGEGGEGGGIDDDDDDEIVDSEESEEEDSDDEEESDDDSEGGGGSENRNDDNDEDRERGRGGEKKEKKKKKRKRWEKTDDLSCPTTTASSSRGGQQTRPSPPPAAVADRHSSEGGESSSAEEDEEDRRRRGSVEEEEKEEEEKEEEEGDRSTASDSVATSSANTPSGVDENSSTIDGFSTSATSSRHLHHSRHHKKKKSGGSSSRRRERKRLKKEKRRKRREKKLRKKEKRRKAEKRLLLAEKGGSGGGKKRKKKSGNDDEMSSEDATTDTSVDREDGREDNDDDDNHDSYDDDGGDRADGTAERRRQQRPRKRRGRGGREFGTRQKFEEHRSEWLGRIPRDVKSRFREGGFSKWGKDWLPVLELGPFDVEPGPVRDMWFDMFRNTQENGRDMTRLVFWYGVKFEDRGQAYSFLPESKIVHYEEGERMGYGKMPKKIQQKIDKNSKLTKTEEQIRRGLIEIESDMKKDKSERVAWMMQWKEDFEYAEEEEELKSKLARFVEEEDAPKKRGPGRPKKEEGKASEVSIKRKPGRPKKSAEVPSLDEEDSVARAKEKKNSVDVSPLDEDHGGATKSKKKGPGRPKKPDKEKAERADEKALAKAAAASTKEKESTAKKWAVIDGDQESEIETEEDEDDRDYDDHVDSGDDMEIDVDEDGNDSDAERENSGKKRKAICSNEKPKKKTKLFMTDEEKMIEKRAKAAEYRQRKAREKAEAQGLEYTKGKAGRKSKAALLELEQLKFTKCEGIFLPIMKRLAQAKDDTNAKVALNCIDSITENVDLLTPPFLRDYSLGMLVKSVRKTFEGVYPEVRDCCKRLTAEMKRVYSEKENKVPEDFEAIKNYKFTPNVKQETSEEKDESAAANYALELDKSERVIVKSEKIAINSVKFEVEQSTPSQHNSEMSLSESATRKMASATSSEYLPNVVTTDPPQSRPKKTFSIKGMFDKPKPADKPTISAPIATTVTSSQPSPKPKSLPSWVTGPAMKKEDFHEQHTKERAFGLEFLADSASSVMSTDKFDPISVSQSLELAIFAETKLRGRDWHQYWEKIHDVVAMLSPGKNTRNTILQGIISGDYQEPSELVKLSRREIQSLNQLKS</sequence>
<accession>A0ABD3MYE4</accession>
<feature type="region of interest" description="Disordered" evidence="2">
    <location>
        <begin position="1067"/>
        <end position="1133"/>
    </location>
</feature>
<evidence type="ECO:0000256" key="1">
    <source>
        <dbReference type="SAM" id="Coils"/>
    </source>
</evidence>
<feature type="compositionally biased region" description="Basic and acidic residues" evidence="2">
    <location>
        <begin position="228"/>
        <end position="246"/>
    </location>
</feature>
<dbReference type="Proteomes" id="UP001530315">
    <property type="component" value="Unassembled WGS sequence"/>
</dbReference>
<feature type="compositionally biased region" description="Polar residues" evidence="2">
    <location>
        <begin position="346"/>
        <end position="365"/>
    </location>
</feature>
<dbReference type="AlphaFoldDB" id="A0ABD3MYE4"/>
<feature type="region of interest" description="Disordered" evidence="2">
    <location>
        <begin position="178"/>
        <end position="507"/>
    </location>
</feature>
<feature type="region of interest" description="Disordered" evidence="2">
    <location>
        <begin position="682"/>
        <end position="861"/>
    </location>
</feature>
<feature type="compositionally biased region" description="Polar residues" evidence="2">
    <location>
        <begin position="264"/>
        <end position="279"/>
    </location>
</feature>
<evidence type="ECO:0000256" key="2">
    <source>
        <dbReference type="SAM" id="MobiDB-lite"/>
    </source>
</evidence>
<gene>
    <name evidence="3" type="ORF">ACHAW5_003351</name>
</gene>
<dbReference type="PRINTS" id="PR00929">
    <property type="entry name" value="ATHOOK"/>
</dbReference>
<feature type="compositionally biased region" description="Basic residues" evidence="2">
    <location>
        <begin position="247"/>
        <end position="256"/>
    </location>
</feature>
<feature type="compositionally biased region" description="Acidic residues" evidence="2">
    <location>
        <begin position="440"/>
        <end position="449"/>
    </location>
</feature>
<feature type="compositionally biased region" description="Basic and acidic residues" evidence="2">
    <location>
        <begin position="477"/>
        <end position="487"/>
    </location>
</feature>
<comment type="caution">
    <text evidence="3">The sequence shown here is derived from an EMBL/GenBank/DDBJ whole genome shotgun (WGS) entry which is preliminary data.</text>
</comment>
<name>A0ABD3MYE4_9STRA</name>
<feature type="compositionally biased region" description="Acidic residues" evidence="2">
    <location>
        <begin position="190"/>
        <end position="221"/>
    </location>
</feature>
<feature type="compositionally biased region" description="Acidic residues" evidence="2">
    <location>
        <begin position="460"/>
        <end position="476"/>
    </location>
</feature>
<evidence type="ECO:0000313" key="3">
    <source>
        <dbReference type="EMBL" id="KAL3768879.1"/>
    </source>
</evidence>
<feature type="compositionally biased region" description="Pro residues" evidence="2">
    <location>
        <begin position="62"/>
        <end position="71"/>
    </location>
</feature>
<feature type="compositionally biased region" description="Basic and acidic residues" evidence="2">
    <location>
        <begin position="728"/>
        <end position="738"/>
    </location>
</feature>
<feature type="compositionally biased region" description="Polar residues" evidence="2">
    <location>
        <begin position="1092"/>
        <end position="1108"/>
    </location>
</feature>
<feature type="compositionally biased region" description="Acidic residues" evidence="2">
    <location>
        <begin position="825"/>
        <end position="839"/>
    </location>
</feature>
<organism evidence="3 4">
    <name type="scientific">Stephanodiscus triporus</name>
    <dbReference type="NCBI Taxonomy" id="2934178"/>
    <lineage>
        <taxon>Eukaryota</taxon>
        <taxon>Sar</taxon>
        <taxon>Stramenopiles</taxon>
        <taxon>Ochrophyta</taxon>
        <taxon>Bacillariophyta</taxon>
        <taxon>Coscinodiscophyceae</taxon>
        <taxon>Thalassiosirophycidae</taxon>
        <taxon>Stephanodiscales</taxon>
        <taxon>Stephanodiscaceae</taxon>
        <taxon>Stephanodiscus</taxon>
    </lineage>
</organism>
<dbReference type="EMBL" id="JALLAZ020001670">
    <property type="protein sequence ID" value="KAL3768879.1"/>
    <property type="molecule type" value="Genomic_DNA"/>
</dbReference>
<proteinExistence type="predicted"/>
<feature type="compositionally biased region" description="Basic residues" evidence="2">
    <location>
        <begin position="367"/>
        <end position="416"/>
    </location>
</feature>
<evidence type="ECO:0000313" key="4">
    <source>
        <dbReference type="Proteomes" id="UP001530315"/>
    </source>
</evidence>
<feature type="coiled-coil region" evidence="1">
    <location>
        <begin position="873"/>
        <end position="900"/>
    </location>
</feature>
<feature type="compositionally biased region" description="Basic residues" evidence="2">
    <location>
        <begin position="488"/>
        <end position="498"/>
    </location>
</feature>
<feature type="compositionally biased region" description="Acidic residues" evidence="2">
    <location>
        <begin position="801"/>
        <end position="817"/>
    </location>
</feature>
<feature type="compositionally biased region" description="Gly residues" evidence="2">
    <location>
        <begin position="180"/>
        <end position="189"/>
    </location>
</feature>
<dbReference type="InterPro" id="IPR017956">
    <property type="entry name" value="AT_hook_DNA-bd_motif"/>
</dbReference>
<feature type="region of interest" description="Disordered" evidence="2">
    <location>
        <begin position="59"/>
        <end position="85"/>
    </location>
</feature>
<keyword evidence="4" id="KW-1185">Reference proteome</keyword>
<feature type="compositionally biased region" description="Basic and acidic residues" evidence="2">
    <location>
        <begin position="763"/>
        <end position="778"/>
    </location>
</feature>
<protein>
    <submittedName>
        <fullName evidence="3">Uncharacterized protein</fullName>
    </submittedName>
</protein>